<dbReference type="GO" id="GO:0004792">
    <property type="term" value="F:thiosulfate-cyanide sulfurtransferase activity"/>
    <property type="evidence" value="ECO:0007669"/>
    <property type="project" value="TreeGrafter"/>
</dbReference>
<dbReference type="CDD" id="cd00158">
    <property type="entry name" value="RHOD"/>
    <property type="match status" value="1"/>
</dbReference>
<dbReference type="AlphaFoldDB" id="A0A840YY88"/>
<accession>A0A840YY88</accession>
<reference evidence="2 3" key="1">
    <citation type="submission" date="2020-08" db="EMBL/GenBank/DDBJ databases">
        <title>Genomic Encyclopedia of Type Strains, Phase IV (KMG-IV): sequencing the most valuable type-strain genomes for metagenomic binning, comparative biology and taxonomic classification.</title>
        <authorList>
            <person name="Goeker M."/>
        </authorList>
    </citation>
    <scope>NUCLEOTIDE SEQUENCE [LARGE SCALE GENOMIC DNA]</scope>
    <source>
        <strain evidence="2 3">DSM 27203</strain>
    </source>
</reference>
<dbReference type="PANTHER" id="PTHR44086:SF10">
    <property type="entry name" value="THIOSULFATE SULFURTRANSFERASE_RHODANESE-LIKE DOMAIN-CONTAINING PROTEIN 3"/>
    <property type="match status" value="1"/>
</dbReference>
<dbReference type="InterPro" id="IPR036873">
    <property type="entry name" value="Rhodanese-like_dom_sf"/>
</dbReference>
<protein>
    <submittedName>
        <fullName evidence="2">Rhodanese-related sulfurtransferase</fullName>
    </submittedName>
</protein>
<dbReference type="PROSITE" id="PS50206">
    <property type="entry name" value="RHODANESE_3"/>
    <property type="match status" value="1"/>
</dbReference>
<dbReference type="PANTHER" id="PTHR44086">
    <property type="entry name" value="THIOSULFATE SULFURTRANSFERASE RDL2, MITOCHONDRIAL-RELATED"/>
    <property type="match status" value="1"/>
</dbReference>
<dbReference type="InterPro" id="IPR001763">
    <property type="entry name" value="Rhodanese-like_dom"/>
</dbReference>
<dbReference type="EMBL" id="JACIJI010000002">
    <property type="protein sequence ID" value="MBB5718613.1"/>
    <property type="molecule type" value="Genomic_DNA"/>
</dbReference>
<name>A0A840YY88_9SPHN</name>
<gene>
    <name evidence="2" type="ORF">FHR23_001536</name>
</gene>
<dbReference type="Gene3D" id="3.40.250.10">
    <property type="entry name" value="Rhodanese-like domain"/>
    <property type="match status" value="1"/>
</dbReference>
<feature type="domain" description="Rhodanese" evidence="1">
    <location>
        <begin position="23"/>
        <end position="111"/>
    </location>
</feature>
<keyword evidence="2" id="KW-0808">Transferase</keyword>
<evidence type="ECO:0000313" key="2">
    <source>
        <dbReference type="EMBL" id="MBB5718613.1"/>
    </source>
</evidence>
<comment type="caution">
    <text evidence="2">The sequence shown here is derived from an EMBL/GenBank/DDBJ whole genome shotgun (WGS) entry which is preliminary data.</text>
</comment>
<dbReference type="Proteomes" id="UP000554342">
    <property type="component" value="Unassembled WGS sequence"/>
</dbReference>
<sequence length="111" mass="11859">MFGFGKKHDFNELSPAELKDMLDAKGALVVDVREPDEFAGGHIPGAVNMPLSRFDPSRLPDGKGKTLVLSCAGGRRSAHALGRCEQAQVAVKTHLASGFSGWVRAGMPVER</sequence>
<keyword evidence="3" id="KW-1185">Reference proteome</keyword>
<dbReference type="Pfam" id="PF00581">
    <property type="entry name" value="Rhodanese"/>
    <property type="match status" value="1"/>
</dbReference>
<dbReference type="SUPFAM" id="SSF52821">
    <property type="entry name" value="Rhodanese/Cell cycle control phosphatase"/>
    <property type="match status" value="1"/>
</dbReference>
<evidence type="ECO:0000313" key="3">
    <source>
        <dbReference type="Proteomes" id="UP000554342"/>
    </source>
</evidence>
<proteinExistence type="predicted"/>
<organism evidence="2 3">
    <name type="scientific">Stakelama sediminis</name>
    <dbReference type="NCBI Taxonomy" id="463200"/>
    <lineage>
        <taxon>Bacteria</taxon>
        <taxon>Pseudomonadati</taxon>
        <taxon>Pseudomonadota</taxon>
        <taxon>Alphaproteobacteria</taxon>
        <taxon>Sphingomonadales</taxon>
        <taxon>Sphingomonadaceae</taxon>
        <taxon>Stakelama</taxon>
    </lineage>
</organism>
<dbReference type="SMART" id="SM00450">
    <property type="entry name" value="RHOD"/>
    <property type="match status" value="1"/>
</dbReference>
<evidence type="ECO:0000259" key="1">
    <source>
        <dbReference type="PROSITE" id="PS50206"/>
    </source>
</evidence>
<dbReference type="RefSeq" id="WP_184002535.1">
    <property type="nucleotide sequence ID" value="NZ_BAABIF010000013.1"/>
</dbReference>